<gene>
    <name evidence="3" type="ORF">TRFO_22062</name>
</gene>
<organism evidence="3 4">
    <name type="scientific">Tritrichomonas foetus</name>
    <dbReference type="NCBI Taxonomy" id="1144522"/>
    <lineage>
        <taxon>Eukaryota</taxon>
        <taxon>Metamonada</taxon>
        <taxon>Parabasalia</taxon>
        <taxon>Tritrichomonadida</taxon>
        <taxon>Tritrichomonadidae</taxon>
        <taxon>Tritrichomonas</taxon>
    </lineage>
</organism>
<evidence type="ECO:0000256" key="1">
    <source>
        <dbReference type="ARBA" id="ARBA00005352"/>
    </source>
</evidence>
<dbReference type="GeneID" id="94837044"/>
<dbReference type="InterPro" id="IPR013176">
    <property type="entry name" value="Ccz1"/>
</dbReference>
<dbReference type="EMBL" id="MLAK01000647">
    <property type="protein sequence ID" value="OHT09146.1"/>
    <property type="molecule type" value="Genomic_DNA"/>
</dbReference>
<dbReference type="PANTHER" id="PTHR13056:SF0">
    <property type="entry name" value="VACUOLAR FUSION PROTEIN CCZ1 HOMOLOG-RELATED"/>
    <property type="match status" value="1"/>
</dbReference>
<dbReference type="PANTHER" id="PTHR13056">
    <property type="entry name" value="VACUOLAR FUSION PROTEIN CCZ1 HOMOLOG-RELATED"/>
    <property type="match status" value="1"/>
</dbReference>
<comment type="caution">
    <text evidence="3">The sequence shown here is derived from an EMBL/GenBank/DDBJ whole genome shotgun (WGS) entry which is preliminary data.</text>
</comment>
<comment type="similarity">
    <text evidence="1">Belongs to the CCZ1 family.</text>
</comment>
<dbReference type="GO" id="GO:0035658">
    <property type="term" value="C:Mon1-Ccz1 complex"/>
    <property type="evidence" value="ECO:0007669"/>
    <property type="project" value="InterPro"/>
</dbReference>
<sequence>MNKKSYLHSFAIFNCVPPRKEGTDPIIYWYHGESDEVNQKYYKLNQIGLIITFISFCLRFDTNLPCDYVFTNEHEISMLELSGAIWMAVVLKSKEARNRSLLHSILQHCRMMFSTFFVPLPKLQEKMERFDIDNKILEYLDVAFPTIVNSIDWNRLDFRYLFNSFIMQPLKYEENRLEDVCKQFLSFNHDIIDDIAILYHHNRIVYSSFDPTVTRILSFAMRRKFTHIFLHNPARETDILTWLVGLYINNAGLNSIYQPPVFYNGKRHLLLAFLDGNYKIVLTQPSDIIITEELLQSIPKRLWQVRQFLKNSPTISPLTEIPLPFATTKNLYKVQTITFENHNLDAAMTARVDPNFIQVHDVATAYSRNAIIAYPEKSSLFVKCEIDDDTKEERIIIAQPTPGGVSHCLKICSFILQPRKAPSKNGFCLIS</sequence>
<dbReference type="OrthoDB" id="10473409at2759"/>
<proteinExistence type="inferred from homology"/>
<dbReference type="Proteomes" id="UP000179807">
    <property type="component" value="Unassembled WGS sequence"/>
</dbReference>
<feature type="domain" description="CCZ1/INTU/HSP4 first Longin" evidence="2">
    <location>
        <begin position="8"/>
        <end position="117"/>
    </location>
</feature>
<dbReference type="GO" id="GO:0016192">
    <property type="term" value="P:vesicle-mediated transport"/>
    <property type="evidence" value="ECO:0007669"/>
    <property type="project" value="InterPro"/>
</dbReference>
<dbReference type="VEuPathDB" id="TrichDB:TRFO_22062"/>
<dbReference type="AlphaFoldDB" id="A0A1J4KDS9"/>
<evidence type="ECO:0000259" key="2">
    <source>
        <dbReference type="Pfam" id="PF19031"/>
    </source>
</evidence>
<dbReference type="Pfam" id="PF19031">
    <property type="entry name" value="Intu_longin_1"/>
    <property type="match status" value="1"/>
</dbReference>
<evidence type="ECO:0000313" key="3">
    <source>
        <dbReference type="EMBL" id="OHT09146.1"/>
    </source>
</evidence>
<protein>
    <recommendedName>
        <fullName evidence="2">CCZ1/INTU/HSP4 first Longin domain-containing protein</fullName>
    </recommendedName>
</protein>
<accession>A0A1J4KDS9</accession>
<name>A0A1J4KDS9_9EUKA</name>
<reference evidence="3" key="1">
    <citation type="submission" date="2016-10" db="EMBL/GenBank/DDBJ databases">
        <authorList>
            <person name="Benchimol M."/>
            <person name="Almeida L.G."/>
            <person name="Vasconcelos A.T."/>
            <person name="Perreira-Neves A."/>
            <person name="Rosa I.A."/>
            <person name="Tasca T."/>
            <person name="Bogo M.R."/>
            <person name="de Souza W."/>
        </authorList>
    </citation>
    <scope>NUCLEOTIDE SEQUENCE [LARGE SCALE GENOMIC DNA]</scope>
    <source>
        <strain evidence="3">K</strain>
    </source>
</reference>
<dbReference type="RefSeq" id="XP_068362282.1">
    <property type="nucleotide sequence ID" value="XM_068502340.1"/>
</dbReference>
<keyword evidence="4" id="KW-1185">Reference proteome</keyword>
<dbReference type="InterPro" id="IPR043987">
    <property type="entry name" value="CCZ1/INTU/HSP4_longin_1"/>
</dbReference>
<evidence type="ECO:0000313" key="4">
    <source>
        <dbReference type="Proteomes" id="UP000179807"/>
    </source>
</evidence>